<reference evidence="1 2" key="1">
    <citation type="submission" date="2014-01" db="EMBL/GenBank/DDBJ databases">
        <title>Full genme sequencing of cellulolytic bacterium Gynuella sunshinyii YC6258T gen. nov., sp. nov.</title>
        <authorList>
            <person name="Khan H."/>
            <person name="Chung E.J."/>
            <person name="Chung Y.R."/>
        </authorList>
    </citation>
    <scope>NUCLEOTIDE SEQUENCE [LARGE SCALE GENOMIC DNA]</scope>
    <source>
        <strain evidence="1 2">YC6258</strain>
    </source>
</reference>
<dbReference type="EMBL" id="CP007142">
    <property type="protein sequence ID" value="AJQ93354.1"/>
    <property type="molecule type" value="Genomic_DNA"/>
</dbReference>
<proteinExistence type="predicted"/>
<dbReference type="KEGG" id="gsn:YC6258_01306"/>
<protein>
    <submittedName>
        <fullName evidence="1">Uncharacterized protein</fullName>
    </submittedName>
</protein>
<gene>
    <name evidence="1" type="ORF">YC6258_01306</name>
</gene>
<dbReference type="STRING" id="1445510.YC6258_01306"/>
<keyword evidence="2" id="KW-1185">Reference proteome</keyword>
<sequence length="201" mass="22235">MIEVDDPLKTGTQVSEQLGLPFAWPLTEKDEYTSIGINFGDINIEFINFRIRFGVKGTNYRGFSGVAFKAVNSLEDSLERLTSSGLNYRIGEECEAHTTVTVEDDQVFPTVFLVKYHFDTSGWAQRLKQEFASCAGGKFHIGKFKSLSLNSRIPANLISGFSIGCGDKHQVIFESVNGEGTVISDLIESLEIVILPVKESL</sequence>
<dbReference type="HOGENOM" id="CLU_1358841_0_0_6"/>
<evidence type="ECO:0000313" key="2">
    <source>
        <dbReference type="Proteomes" id="UP000032266"/>
    </source>
</evidence>
<evidence type="ECO:0000313" key="1">
    <source>
        <dbReference type="EMBL" id="AJQ93354.1"/>
    </source>
</evidence>
<name>A0A0C5VSS1_9GAMM</name>
<organism evidence="1 2">
    <name type="scientific">Gynuella sunshinyii YC6258</name>
    <dbReference type="NCBI Taxonomy" id="1445510"/>
    <lineage>
        <taxon>Bacteria</taxon>
        <taxon>Pseudomonadati</taxon>
        <taxon>Pseudomonadota</taxon>
        <taxon>Gammaproteobacteria</taxon>
        <taxon>Oceanospirillales</taxon>
        <taxon>Saccharospirillaceae</taxon>
        <taxon>Gynuella</taxon>
    </lineage>
</organism>
<accession>A0A0C5VSS1</accession>
<dbReference type="AlphaFoldDB" id="A0A0C5VSS1"/>
<dbReference type="Proteomes" id="UP000032266">
    <property type="component" value="Chromosome"/>
</dbReference>